<sequence>MKSMADNYLKLYDIPAYLPTTINYQIPLREFYTTHNIERLKMAVKLYRLSSTSSFNRDLPLDLREVLKSILLKGEFGLEEVNLLVLLKLEFNNELFHEAEFINILHNLIATIKRNIDMTFSLGDLSMSQQNIIFFNQSLGLRFVFSALSSITSEHKASQYAPLLFQVIRLNDQVEYPSWSLYNFASKKLLEISELYLLDQPTYSSKFHAFRQALMILYPTQTYDDLENSNYDLLKSNIFETTVSTQMKKAYQQYVDKLDK</sequence>
<evidence type="ECO:0000313" key="1">
    <source>
        <dbReference type="EMBL" id="QEA34094.1"/>
    </source>
</evidence>
<dbReference type="AlphaFoldDB" id="A0AAE6IL85"/>
<evidence type="ECO:0000313" key="2">
    <source>
        <dbReference type="Proteomes" id="UP000321332"/>
    </source>
</evidence>
<organism evidence="1 2">
    <name type="scientific">Leuconostoc carnosum</name>
    <dbReference type="NCBI Taxonomy" id="1252"/>
    <lineage>
        <taxon>Bacteria</taxon>
        <taxon>Bacillati</taxon>
        <taxon>Bacillota</taxon>
        <taxon>Bacilli</taxon>
        <taxon>Lactobacillales</taxon>
        <taxon>Lactobacillaceae</taxon>
        <taxon>Leuconostoc</taxon>
    </lineage>
</organism>
<reference evidence="1 2" key="1">
    <citation type="submission" date="2019-06" db="EMBL/GenBank/DDBJ databases">
        <title>Genome analyses of bacteria isolated from kimchi.</title>
        <authorList>
            <person name="Lee S."/>
            <person name="Ahn S."/>
            <person name="Roh S."/>
        </authorList>
    </citation>
    <scope>NUCLEOTIDE SEQUENCE [LARGE SCALE GENOMIC DNA]</scope>
    <source>
        <strain evidence="1 2">CBA3620</strain>
    </source>
</reference>
<dbReference type="Proteomes" id="UP000321332">
    <property type="component" value="Chromosome"/>
</dbReference>
<gene>
    <name evidence="1" type="ORF">FGL89_06265</name>
</gene>
<proteinExistence type="predicted"/>
<dbReference type="EMBL" id="CP042374">
    <property type="protein sequence ID" value="QEA34094.1"/>
    <property type="molecule type" value="Genomic_DNA"/>
</dbReference>
<accession>A0AAE6IL85</accession>
<protein>
    <submittedName>
        <fullName evidence="1">Uncharacterized protein</fullName>
    </submittedName>
</protein>
<name>A0AAE6IL85_LEUCA</name>